<evidence type="ECO:0000313" key="6">
    <source>
        <dbReference type="Proteomes" id="UP000434957"/>
    </source>
</evidence>
<keyword evidence="6" id="KW-1185">Reference proteome</keyword>
<evidence type="ECO:0008006" key="8">
    <source>
        <dbReference type="Google" id="ProtNLM"/>
    </source>
</evidence>
<evidence type="ECO:0000313" key="5">
    <source>
        <dbReference type="Proteomes" id="UP000429607"/>
    </source>
</evidence>
<gene>
    <name evidence="3" type="ORF">PR001_g22893</name>
    <name evidence="2" type="ORF">PR002_g23311</name>
    <name evidence="4" type="ORF">PR003_g24261</name>
</gene>
<dbReference type="AlphaFoldDB" id="A0A6A3IUK5"/>
<accession>A0A6A3IUK5</accession>
<dbReference type="OrthoDB" id="10324605at2759"/>
<protein>
    <recommendedName>
        <fullName evidence="8">Secreted protein</fullName>
    </recommendedName>
</protein>
<dbReference type="EMBL" id="QXFV01002615">
    <property type="protein sequence ID" value="KAE8985422.1"/>
    <property type="molecule type" value="Genomic_DNA"/>
</dbReference>
<feature type="chain" id="PRO_5036164439" description="Secreted protein" evidence="1">
    <location>
        <begin position="25"/>
        <end position="69"/>
    </location>
</feature>
<dbReference type="Proteomes" id="UP000429607">
    <property type="component" value="Unassembled WGS sequence"/>
</dbReference>
<keyword evidence="1" id="KW-0732">Signal</keyword>
<dbReference type="EMBL" id="QXFT01002693">
    <property type="protein sequence ID" value="KAE9294429.1"/>
    <property type="molecule type" value="Genomic_DNA"/>
</dbReference>
<reference evidence="5 7" key="1">
    <citation type="submission" date="2018-09" db="EMBL/GenBank/DDBJ databases">
        <title>Genomic investigation of the strawberry pathogen Phytophthora fragariae indicates pathogenicity is determined by transcriptional variation in three key races.</title>
        <authorList>
            <person name="Adams T.M."/>
            <person name="Armitage A.D."/>
            <person name="Sobczyk M.K."/>
            <person name="Bates H.J."/>
            <person name="Dunwell J.M."/>
            <person name="Nellist C.F."/>
            <person name="Harrison R.J."/>
        </authorList>
    </citation>
    <scope>NUCLEOTIDE SEQUENCE [LARGE SCALE GENOMIC DNA]</scope>
    <source>
        <strain evidence="3 5">SCRP249</strain>
        <strain evidence="2 7">SCRP324</strain>
        <strain evidence="4 6">SCRP333</strain>
    </source>
</reference>
<name>A0A6A3IUK5_9STRA</name>
<sequence>MRRVGSLAASSALTCCVACCVVEGRWLHPPRRVAASEVVRYLRVQRRLDAPGVVQAQGNSYVMSSFELD</sequence>
<evidence type="ECO:0000313" key="7">
    <source>
        <dbReference type="Proteomes" id="UP000435112"/>
    </source>
</evidence>
<evidence type="ECO:0000313" key="4">
    <source>
        <dbReference type="EMBL" id="KAE9294429.1"/>
    </source>
</evidence>
<organism evidence="3 5">
    <name type="scientific">Phytophthora rubi</name>
    <dbReference type="NCBI Taxonomy" id="129364"/>
    <lineage>
        <taxon>Eukaryota</taxon>
        <taxon>Sar</taxon>
        <taxon>Stramenopiles</taxon>
        <taxon>Oomycota</taxon>
        <taxon>Peronosporomycetes</taxon>
        <taxon>Peronosporales</taxon>
        <taxon>Peronosporaceae</taxon>
        <taxon>Phytophthora</taxon>
    </lineage>
</organism>
<feature type="signal peptide" evidence="1">
    <location>
        <begin position="1"/>
        <end position="24"/>
    </location>
</feature>
<evidence type="ECO:0000313" key="3">
    <source>
        <dbReference type="EMBL" id="KAE8985422.1"/>
    </source>
</evidence>
<evidence type="ECO:0000313" key="2">
    <source>
        <dbReference type="EMBL" id="KAE8983237.1"/>
    </source>
</evidence>
<dbReference type="Proteomes" id="UP000435112">
    <property type="component" value="Unassembled WGS sequence"/>
</dbReference>
<dbReference type="Proteomes" id="UP000434957">
    <property type="component" value="Unassembled WGS sequence"/>
</dbReference>
<evidence type="ECO:0000256" key="1">
    <source>
        <dbReference type="SAM" id="SignalP"/>
    </source>
</evidence>
<dbReference type="EMBL" id="QXFU01002645">
    <property type="protein sequence ID" value="KAE8983237.1"/>
    <property type="molecule type" value="Genomic_DNA"/>
</dbReference>
<proteinExistence type="predicted"/>
<comment type="caution">
    <text evidence="3">The sequence shown here is derived from an EMBL/GenBank/DDBJ whole genome shotgun (WGS) entry which is preliminary data.</text>
</comment>